<reference evidence="2 3" key="1">
    <citation type="journal article" date="2022" name="Allergy">
        <title>Genome assembly and annotation of Periplaneta americana reveal a comprehensive cockroach allergen profile.</title>
        <authorList>
            <person name="Wang L."/>
            <person name="Xiong Q."/>
            <person name="Saelim N."/>
            <person name="Wang L."/>
            <person name="Nong W."/>
            <person name="Wan A.T."/>
            <person name="Shi M."/>
            <person name="Liu X."/>
            <person name="Cao Q."/>
            <person name="Hui J.H.L."/>
            <person name="Sookrung N."/>
            <person name="Leung T.F."/>
            <person name="Tungtrongchitr A."/>
            <person name="Tsui S.K.W."/>
        </authorList>
    </citation>
    <scope>NUCLEOTIDE SEQUENCE [LARGE SCALE GENOMIC DNA]</scope>
    <source>
        <strain evidence="2">PWHHKU_190912</strain>
    </source>
</reference>
<keyword evidence="3" id="KW-1185">Reference proteome</keyword>
<sequence>MRFPAGLKLRSGAGSIPAWADYLVVFFEVFPNNRACGGPLGRPPWICQSMVVGDPAAEPTPLPTGGVAYTSDRLSDGRALKQKPPGRRRSVRSPQNIAIVRQAFIRSPQRSARKHSAALQLSNPSLSRLRFAKRFLDILSNNIVLLMSHEAHFHLSGSVNKQNLRYWAKENPKETNIRPLHSERVTVGSACLFACNMHNLMASFGFSLGSLLPFSEILCDSGSTVPRETMNYARDCGTRMKQLRSALRHRYSSRRNVVNKFDRIANSGNVSISAFPNNQVVSLYHILLSGVHRYWKLQLIDFSGHEKPLHAQKRNPVTQTSYNGWGGHRANHTIHPFWLDDRPLLLRHVAVRPAAGWSVLALRGL</sequence>
<accession>A0ABQ8T5U9</accession>
<evidence type="ECO:0000313" key="3">
    <source>
        <dbReference type="Proteomes" id="UP001148838"/>
    </source>
</evidence>
<feature type="region of interest" description="Disordered" evidence="1">
    <location>
        <begin position="71"/>
        <end position="92"/>
    </location>
</feature>
<feature type="compositionally biased region" description="Basic residues" evidence="1">
    <location>
        <begin position="80"/>
        <end position="91"/>
    </location>
</feature>
<dbReference type="Proteomes" id="UP001148838">
    <property type="component" value="Unassembled WGS sequence"/>
</dbReference>
<name>A0ABQ8T5U9_PERAM</name>
<evidence type="ECO:0000256" key="1">
    <source>
        <dbReference type="SAM" id="MobiDB-lite"/>
    </source>
</evidence>
<proteinExistence type="predicted"/>
<evidence type="ECO:0000313" key="2">
    <source>
        <dbReference type="EMBL" id="KAJ4441376.1"/>
    </source>
</evidence>
<organism evidence="2 3">
    <name type="scientific">Periplaneta americana</name>
    <name type="common">American cockroach</name>
    <name type="synonym">Blatta americana</name>
    <dbReference type="NCBI Taxonomy" id="6978"/>
    <lineage>
        <taxon>Eukaryota</taxon>
        <taxon>Metazoa</taxon>
        <taxon>Ecdysozoa</taxon>
        <taxon>Arthropoda</taxon>
        <taxon>Hexapoda</taxon>
        <taxon>Insecta</taxon>
        <taxon>Pterygota</taxon>
        <taxon>Neoptera</taxon>
        <taxon>Polyneoptera</taxon>
        <taxon>Dictyoptera</taxon>
        <taxon>Blattodea</taxon>
        <taxon>Blattoidea</taxon>
        <taxon>Blattidae</taxon>
        <taxon>Blattinae</taxon>
        <taxon>Periplaneta</taxon>
    </lineage>
</organism>
<protein>
    <submittedName>
        <fullName evidence="2">Uncharacterized protein</fullName>
    </submittedName>
</protein>
<comment type="caution">
    <text evidence="2">The sequence shown here is derived from an EMBL/GenBank/DDBJ whole genome shotgun (WGS) entry which is preliminary data.</text>
</comment>
<dbReference type="EMBL" id="JAJSOF020000015">
    <property type="protein sequence ID" value="KAJ4441376.1"/>
    <property type="molecule type" value="Genomic_DNA"/>
</dbReference>
<gene>
    <name evidence="2" type="ORF">ANN_11231</name>
</gene>